<organism evidence="1 2">
    <name type="scientific">Phytophthora cactorum</name>
    <dbReference type="NCBI Taxonomy" id="29920"/>
    <lineage>
        <taxon>Eukaryota</taxon>
        <taxon>Sar</taxon>
        <taxon>Stramenopiles</taxon>
        <taxon>Oomycota</taxon>
        <taxon>Peronosporomycetes</taxon>
        <taxon>Peronosporales</taxon>
        <taxon>Peronosporaceae</taxon>
        <taxon>Phytophthora</taxon>
    </lineage>
</organism>
<sequence length="196" mass="22488">MWPRKLVRSEITQQMLRLQSRRRRCVDAGARSKTSKEMCMKLISELRESIKKHCYHHQVIHKSETVVAQSFGIRFNDDNVDADFRGKYTFSRFKDGDCIVIVWVAACEPVELNGTKCCGIQSQTTGWIQMSDQRSAGTLVRSYSRLNVESVGEENPQLQSLRGLAQRFHDKFMAAHSSVLEKALIEEDWKMNSTGI</sequence>
<dbReference type="VEuPathDB" id="FungiDB:PC110_g5700"/>
<dbReference type="Proteomes" id="UP000688947">
    <property type="component" value="Unassembled WGS sequence"/>
</dbReference>
<gene>
    <name evidence="1" type="ORF">JG687_00008094</name>
</gene>
<name>A0A8T1UDB1_9STRA</name>
<evidence type="ECO:0000313" key="1">
    <source>
        <dbReference type="EMBL" id="KAG6960671.1"/>
    </source>
</evidence>
<dbReference type="AlphaFoldDB" id="A0A8T1UDB1"/>
<evidence type="ECO:0000313" key="2">
    <source>
        <dbReference type="Proteomes" id="UP000688947"/>
    </source>
</evidence>
<reference evidence="1" key="1">
    <citation type="submission" date="2021-01" db="EMBL/GenBank/DDBJ databases">
        <title>Phytophthora aleatoria, a newly-described species from Pinus radiata is distinct from Phytophthora cactorum isolates based on comparative genomics.</title>
        <authorList>
            <person name="Mcdougal R."/>
            <person name="Panda P."/>
            <person name="Williams N."/>
            <person name="Studholme D.J."/>
        </authorList>
    </citation>
    <scope>NUCLEOTIDE SEQUENCE</scope>
    <source>
        <strain evidence="1">NZFS 3830</strain>
    </source>
</reference>
<dbReference type="OrthoDB" id="104583at2759"/>
<proteinExistence type="predicted"/>
<accession>A0A8T1UDB1</accession>
<protein>
    <submittedName>
        <fullName evidence="1">Uncharacterized protein</fullName>
    </submittedName>
</protein>
<dbReference type="EMBL" id="JAENGZ010000376">
    <property type="protein sequence ID" value="KAG6960671.1"/>
    <property type="molecule type" value="Genomic_DNA"/>
</dbReference>
<comment type="caution">
    <text evidence="1">The sequence shown here is derived from an EMBL/GenBank/DDBJ whole genome shotgun (WGS) entry which is preliminary data.</text>
</comment>